<dbReference type="EMBL" id="JAHMUF010000010">
    <property type="protein sequence ID" value="KAG7193825.1"/>
    <property type="molecule type" value="Genomic_DNA"/>
</dbReference>
<evidence type="ECO:0000313" key="7">
    <source>
        <dbReference type="EMBL" id="KAG7193825.1"/>
    </source>
</evidence>
<feature type="transmembrane region" description="Helical" evidence="6">
    <location>
        <begin position="145"/>
        <end position="164"/>
    </location>
</feature>
<feature type="transmembrane region" description="Helical" evidence="6">
    <location>
        <begin position="184"/>
        <end position="206"/>
    </location>
</feature>
<dbReference type="GO" id="GO:0005886">
    <property type="term" value="C:plasma membrane"/>
    <property type="evidence" value="ECO:0007669"/>
    <property type="project" value="TreeGrafter"/>
</dbReference>
<keyword evidence="2 6" id="KW-0812">Transmembrane</keyword>
<keyword evidence="8" id="KW-1185">Reference proteome</keyword>
<feature type="transmembrane region" description="Helical" evidence="6">
    <location>
        <begin position="259"/>
        <end position="278"/>
    </location>
</feature>
<evidence type="ECO:0000256" key="5">
    <source>
        <dbReference type="SAM" id="MobiDB-lite"/>
    </source>
</evidence>
<evidence type="ECO:0000256" key="6">
    <source>
        <dbReference type="SAM" id="Phobius"/>
    </source>
</evidence>
<name>A0A9P7V9E4_9ASCO</name>
<protein>
    <submittedName>
        <fullName evidence="7">Uncharacterized protein</fullName>
    </submittedName>
</protein>
<feature type="transmembrane region" description="Helical" evidence="6">
    <location>
        <begin position="32"/>
        <end position="53"/>
    </location>
</feature>
<gene>
    <name evidence="7" type="ORF">KQ657_000519</name>
</gene>
<accession>A0A9P7V9E4</accession>
<feature type="region of interest" description="Disordered" evidence="5">
    <location>
        <begin position="362"/>
        <end position="414"/>
    </location>
</feature>
<evidence type="ECO:0000256" key="3">
    <source>
        <dbReference type="ARBA" id="ARBA00022989"/>
    </source>
</evidence>
<sequence length="477" mass="54072">MVTLALLMLDTTLGFFDFTPTSPANQRDNGDAVVALMFVLSGECVSCWMLALLMFLSPGHKRKPILAQLVTLLFSIVYSVGISYVTSTAKSQYLGNQLDIISLEAAYFVDTGFKVANSLGEALSYLAWLQIVVLMFAARYRNRIGGVWITVIIATLTVDIYYLVQLDLEEYLADIPPSIMRWWVARALLKQILLVMFAASLGWFTIHKKPTISYCRRLLPMSVFVWLVFAMHFVIYMLLMTKFRTNWLVRNWLATLPQYINIVLITLVWEWVLSIRSLERRIEHSGMLGRRMSYEDRISITSHAQVDNMKIKTGLLGRLLGNRKSVITNVTEENGLNVLPNPDDTVNGSKEFLWLDVQLSDTRSPDHREGTSRSINIPSSGDAISRNSDDDHDDNDNDHDDHDDNHGGIDIGYSNDIIGETMDDIMGEPMENDILGHNNDYGGADRSRYYGYTEDENDLDEEIIMTAGNMVSAYNRE</sequence>
<evidence type="ECO:0000313" key="8">
    <source>
        <dbReference type="Proteomes" id="UP000790833"/>
    </source>
</evidence>
<dbReference type="InterPro" id="IPR014844">
    <property type="entry name" value="PalH"/>
</dbReference>
<evidence type="ECO:0000256" key="1">
    <source>
        <dbReference type="ARBA" id="ARBA00004141"/>
    </source>
</evidence>
<evidence type="ECO:0000256" key="4">
    <source>
        <dbReference type="ARBA" id="ARBA00023136"/>
    </source>
</evidence>
<dbReference type="GeneID" id="66113893"/>
<dbReference type="RefSeq" id="XP_043049373.1">
    <property type="nucleotide sequence ID" value="XM_043191361.1"/>
</dbReference>
<dbReference type="OrthoDB" id="4079240at2759"/>
<evidence type="ECO:0000256" key="2">
    <source>
        <dbReference type="ARBA" id="ARBA00022692"/>
    </source>
</evidence>
<keyword evidence="4 6" id="KW-0472">Membrane</keyword>
<reference evidence="7" key="1">
    <citation type="submission" date="2021-03" db="EMBL/GenBank/DDBJ databases">
        <authorList>
            <person name="Palmer J.M."/>
        </authorList>
    </citation>
    <scope>NUCLEOTIDE SEQUENCE</scope>
    <source>
        <strain evidence="7">ARV_011</strain>
    </source>
</reference>
<dbReference type="AlphaFoldDB" id="A0A9P7V9E4"/>
<dbReference type="Proteomes" id="UP000790833">
    <property type="component" value="Unassembled WGS sequence"/>
</dbReference>
<feature type="transmembrane region" description="Helical" evidence="6">
    <location>
        <begin position="122"/>
        <end position="138"/>
    </location>
</feature>
<dbReference type="Pfam" id="PF08733">
    <property type="entry name" value="PalH"/>
    <property type="match status" value="1"/>
</dbReference>
<feature type="transmembrane region" description="Helical" evidence="6">
    <location>
        <begin position="218"/>
        <end position="239"/>
    </location>
</feature>
<dbReference type="GO" id="GO:0071467">
    <property type="term" value="P:cellular response to pH"/>
    <property type="evidence" value="ECO:0007669"/>
    <property type="project" value="TreeGrafter"/>
</dbReference>
<comment type="subcellular location">
    <subcellularLocation>
        <location evidence="1">Membrane</location>
        <topology evidence="1">Multi-pass membrane protein</topology>
    </subcellularLocation>
</comment>
<dbReference type="PANTHER" id="PTHR35779">
    <property type="entry name" value="PH-RESPONSE REGULATOR PROTEIN PALH/RIM21"/>
    <property type="match status" value="1"/>
</dbReference>
<comment type="caution">
    <text evidence="7">The sequence shown here is derived from an EMBL/GenBank/DDBJ whole genome shotgun (WGS) entry which is preliminary data.</text>
</comment>
<dbReference type="PANTHER" id="PTHR35779:SF2">
    <property type="entry name" value="PROTEIN DFG16"/>
    <property type="match status" value="1"/>
</dbReference>
<proteinExistence type="predicted"/>
<keyword evidence="3 6" id="KW-1133">Transmembrane helix</keyword>
<organism evidence="7 8">
    <name type="scientific">Scheffersomyces spartinae</name>
    <dbReference type="NCBI Taxonomy" id="45513"/>
    <lineage>
        <taxon>Eukaryota</taxon>
        <taxon>Fungi</taxon>
        <taxon>Dikarya</taxon>
        <taxon>Ascomycota</taxon>
        <taxon>Saccharomycotina</taxon>
        <taxon>Pichiomycetes</taxon>
        <taxon>Debaryomycetaceae</taxon>
        <taxon>Scheffersomyces</taxon>
    </lineage>
</organism>
<feature type="transmembrane region" description="Helical" evidence="6">
    <location>
        <begin position="65"/>
        <end position="85"/>
    </location>
</feature>